<dbReference type="InterPro" id="IPR013087">
    <property type="entry name" value="Znf_C2H2_type"/>
</dbReference>
<keyword evidence="8" id="KW-0804">Transcription</keyword>
<accession>A0A226EUW2</accession>
<feature type="region of interest" description="Disordered" evidence="11">
    <location>
        <begin position="110"/>
        <end position="164"/>
    </location>
</feature>
<dbReference type="SUPFAM" id="SSF57667">
    <property type="entry name" value="beta-beta-alpha zinc fingers"/>
    <property type="match status" value="3"/>
</dbReference>
<dbReference type="STRING" id="158441.A0A226EUW2"/>
<feature type="domain" description="C2H2-type" evidence="12">
    <location>
        <begin position="292"/>
        <end position="321"/>
    </location>
</feature>
<comment type="subcellular location">
    <subcellularLocation>
        <location evidence="1">Nucleus</location>
    </subcellularLocation>
</comment>
<dbReference type="PROSITE" id="PS50157">
    <property type="entry name" value="ZINC_FINGER_C2H2_2"/>
    <property type="match status" value="4"/>
</dbReference>
<dbReference type="FunFam" id="3.30.160.60:FF:000031">
    <property type="entry name" value="GLI family zinc finger 3"/>
    <property type="match status" value="1"/>
</dbReference>
<evidence type="ECO:0000256" key="9">
    <source>
        <dbReference type="ARBA" id="ARBA00023242"/>
    </source>
</evidence>
<feature type="domain" description="C2H2-type" evidence="12">
    <location>
        <begin position="206"/>
        <end position="233"/>
    </location>
</feature>
<keyword evidence="6" id="KW-0805">Transcription regulation</keyword>
<dbReference type="AlphaFoldDB" id="A0A226EUW2"/>
<name>A0A226EUW2_FOLCA</name>
<dbReference type="PANTHER" id="PTHR45718:SF7">
    <property type="entry name" value="C2H2-TYPE DOMAIN-CONTAINING PROTEIN"/>
    <property type="match status" value="1"/>
</dbReference>
<dbReference type="OMA" id="KCETDIS"/>
<dbReference type="GO" id="GO:0008270">
    <property type="term" value="F:zinc ion binding"/>
    <property type="evidence" value="ECO:0007669"/>
    <property type="project" value="UniProtKB-KW"/>
</dbReference>
<comment type="caution">
    <text evidence="13">The sequence shown here is derived from an EMBL/GenBank/DDBJ whole genome shotgun (WGS) entry which is preliminary data.</text>
</comment>
<keyword evidence="2" id="KW-0479">Metal-binding</keyword>
<evidence type="ECO:0000256" key="4">
    <source>
        <dbReference type="ARBA" id="ARBA00022771"/>
    </source>
</evidence>
<evidence type="ECO:0000259" key="12">
    <source>
        <dbReference type="PROSITE" id="PS50157"/>
    </source>
</evidence>
<keyword evidence="7" id="KW-0238">DNA-binding</keyword>
<dbReference type="OrthoDB" id="3214149at2759"/>
<dbReference type="Pfam" id="PF00096">
    <property type="entry name" value="zf-C2H2"/>
    <property type="match status" value="3"/>
</dbReference>
<keyword evidence="3" id="KW-0677">Repeat</keyword>
<dbReference type="EMBL" id="LNIX01000002">
    <property type="protein sequence ID" value="OXA61020.1"/>
    <property type="molecule type" value="Genomic_DNA"/>
</dbReference>
<dbReference type="FunFam" id="3.30.160.60:FF:000104">
    <property type="entry name" value="Transcriptional repressor protein YY1"/>
    <property type="match status" value="1"/>
</dbReference>
<dbReference type="Pfam" id="PF23561">
    <property type="entry name" value="zf-C2H2_15"/>
    <property type="match status" value="1"/>
</dbReference>
<evidence type="ECO:0000256" key="10">
    <source>
        <dbReference type="PROSITE-ProRule" id="PRU00042"/>
    </source>
</evidence>
<dbReference type="GO" id="GO:0005634">
    <property type="term" value="C:nucleus"/>
    <property type="evidence" value="ECO:0007669"/>
    <property type="project" value="UniProtKB-SubCell"/>
</dbReference>
<evidence type="ECO:0000256" key="8">
    <source>
        <dbReference type="ARBA" id="ARBA00023163"/>
    </source>
</evidence>
<dbReference type="SMART" id="SM00355">
    <property type="entry name" value="ZnF_C2H2"/>
    <property type="match status" value="5"/>
</dbReference>
<proteinExistence type="predicted"/>
<protein>
    <submittedName>
        <fullName evidence="13">Zinc finger protein GLIS3</fullName>
    </submittedName>
</protein>
<evidence type="ECO:0000256" key="3">
    <source>
        <dbReference type="ARBA" id="ARBA00022737"/>
    </source>
</evidence>
<evidence type="ECO:0000256" key="2">
    <source>
        <dbReference type="ARBA" id="ARBA00022723"/>
    </source>
</evidence>
<dbReference type="GO" id="GO:0000978">
    <property type="term" value="F:RNA polymerase II cis-regulatory region sequence-specific DNA binding"/>
    <property type="evidence" value="ECO:0007669"/>
    <property type="project" value="TreeGrafter"/>
</dbReference>
<evidence type="ECO:0000256" key="5">
    <source>
        <dbReference type="ARBA" id="ARBA00022833"/>
    </source>
</evidence>
<feature type="domain" description="C2H2-type" evidence="12">
    <location>
        <begin position="234"/>
        <end position="263"/>
    </location>
</feature>
<feature type="domain" description="C2H2-type" evidence="12">
    <location>
        <begin position="264"/>
        <end position="291"/>
    </location>
</feature>
<dbReference type="PROSITE" id="PS00028">
    <property type="entry name" value="ZINC_FINGER_C2H2_1"/>
    <property type="match status" value="4"/>
</dbReference>
<dbReference type="InterPro" id="IPR036236">
    <property type="entry name" value="Znf_C2H2_sf"/>
</dbReference>
<dbReference type="PANTHER" id="PTHR45718">
    <property type="entry name" value="TRANSCRIPTIONAL ACTIVATOR CUBITUS INTERRUPTUS"/>
    <property type="match status" value="1"/>
</dbReference>
<evidence type="ECO:0000313" key="14">
    <source>
        <dbReference type="Proteomes" id="UP000198287"/>
    </source>
</evidence>
<organism evidence="13 14">
    <name type="scientific">Folsomia candida</name>
    <name type="common">Springtail</name>
    <dbReference type="NCBI Taxonomy" id="158441"/>
    <lineage>
        <taxon>Eukaryota</taxon>
        <taxon>Metazoa</taxon>
        <taxon>Ecdysozoa</taxon>
        <taxon>Arthropoda</taxon>
        <taxon>Hexapoda</taxon>
        <taxon>Collembola</taxon>
        <taxon>Entomobryomorpha</taxon>
        <taxon>Isotomoidea</taxon>
        <taxon>Isotomidae</taxon>
        <taxon>Proisotominae</taxon>
        <taxon>Folsomia</taxon>
    </lineage>
</organism>
<keyword evidence="5" id="KW-0862">Zinc</keyword>
<evidence type="ECO:0000256" key="6">
    <source>
        <dbReference type="ARBA" id="ARBA00023015"/>
    </source>
</evidence>
<dbReference type="GO" id="GO:0140297">
    <property type="term" value="F:DNA-binding transcription factor binding"/>
    <property type="evidence" value="ECO:0007669"/>
    <property type="project" value="UniProtKB-ARBA"/>
</dbReference>
<sequence>MMWGEVSLKNWSWTSSDLENLCVDESESQLWSPTESSSVVSQNSECDPTSPDAFHHRFFSFSEHEFVPQGAQNSLLGEDFWTNVDQFRCRSVHNILPSFRIGFSPIGNQGGEDGKCETDISSIPTCPTSGSPSLQHIVIPGTDNDDDDDESSGEHTSISSSEEDHQPVQCMWIDCKTIFDTQSCLVRHIDRTHVEGRKEDFRCFWHGCSRRNRPFNARYKLLIHMRVHTGHKPNQCNVIGCGKSFSRLENLKIHLRSHTGERPYVCHRCPKAFSNSSDRAKHQRTHIESKPYHCSFPMCNKKYTDPSSLRKHAKVHFLQEGVTPSNIVHLPKALGSRNRSRISRSPRKKLNKICNPGENQPSHRVDFSDSIDRLSPFQRADWMDSDELDDFVEPKYEIMDESLLSDVEWMSTGELKDIDQILSF</sequence>
<dbReference type="InterPro" id="IPR056436">
    <property type="entry name" value="Znf-C2H2_ZIC1-5/GLI1-3-like"/>
</dbReference>
<evidence type="ECO:0000256" key="11">
    <source>
        <dbReference type="SAM" id="MobiDB-lite"/>
    </source>
</evidence>
<dbReference type="InterPro" id="IPR043359">
    <property type="entry name" value="GLI-like"/>
</dbReference>
<dbReference type="Gene3D" id="3.30.160.60">
    <property type="entry name" value="Classic Zinc Finger"/>
    <property type="match status" value="5"/>
</dbReference>
<gene>
    <name evidence="13" type="ORF">Fcan01_06029</name>
</gene>
<keyword evidence="9" id="KW-0539">Nucleus</keyword>
<keyword evidence="14" id="KW-1185">Reference proteome</keyword>
<dbReference type="GO" id="GO:0000981">
    <property type="term" value="F:DNA-binding transcription factor activity, RNA polymerase II-specific"/>
    <property type="evidence" value="ECO:0007669"/>
    <property type="project" value="TreeGrafter"/>
</dbReference>
<dbReference type="FunFam" id="3.30.160.60:FF:000495">
    <property type="entry name" value="zinc finger protein 668"/>
    <property type="match status" value="1"/>
</dbReference>
<dbReference type="Proteomes" id="UP000198287">
    <property type="component" value="Unassembled WGS sequence"/>
</dbReference>
<keyword evidence="4 10" id="KW-0863">Zinc-finger</keyword>
<evidence type="ECO:0000313" key="13">
    <source>
        <dbReference type="EMBL" id="OXA61020.1"/>
    </source>
</evidence>
<reference evidence="13 14" key="1">
    <citation type="submission" date="2015-12" db="EMBL/GenBank/DDBJ databases">
        <title>The genome of Folsomia candida.</title>
        <authorList>
            <person name="Faddeeva A."/>
            <person name="Derks M.F."/>
            <person name="Anvar Y."/>
            <person name="Smit S."/>
            <person name="Van Straalen N."/>
            <person name="Roelofs D."/>
        </authorList>
    </citation>
    <scope>NUCLEOTIDE SEQUENCE [LARGE SCALE GENOMIC DNA]</scope>
    <source>
        <strain evidence="13 14">VU population</strain>
        <tissue evidence="13">Whole body</tissue>
    </source>
</reference>
<evidence type="ECO:0000256" key="1">
    <source>
        <dbReference type="ARBA" id="ARBA00004123"/>
    </source>
</evidence>
<evidence type="ECO:0000256" key="7">
    <source>
        <dbReference type="ARBA" id="ARBA00023125"/>
    </source>
</evidence>
<feature type="compositionally biased region" description="Polar residues" evidence="11">
    <location>
        <begin position="119"/>
        <end position="134"/>
    </location>
</feature>